<feature type="binding site" evidence="2">
    <location>
        <position position="217"/>
    </location>
    <ligand>
        <name>Mg(2+)</name>
        <dbReference type="ChEBI" id="CHEBI:18420"/>
        <label>3</label>
    </ligand>
</feature>
<sequence length="331" mass="33822">MNEFDRIATYLAPLTRGTDAALGLTDDAALWQPPPGRAVVLTTDTMVSGCHYLDADGAEAVAAKLLRVNLSDLAAMGATPFGFLLNTALGPHEDEAWLAAFAEGLGADIDRYGMPLLGGDSVATPGPAVLTVTAIGTVQAGRALRRNGAAAGDDIYVSGTVGDAGLGLAVKLGGLTGLPERLSAPLLQRLHRPEPRLALGRGLAEGADAVLASACIDLSDGLLQDLGHVARQSGLSIRLSAPALPLSEPAAEIVADMPERLPELMAAGDDYELAFTAPSGRRQEIASLSRALDLPLTRIGEAVAGPAGEVVVLDATGAAVEIVGAGYQHFS</sequence>
<comment type="pathway">
    <text evidence="2">Cofactor biosynthesis; thiamine diphosphate biosynthesis; thiamine diphosphate from thiamine phosphate: step 1/1.</text>
</comment>
<dbReference type="EC" id="2.7.4.16" evidence="2"/>
<keyword evidence="2 5" id="KW-0808">Transferase</keyword>
<feature type="binding site" evidence="2">
    <location>
        <position position="27"/>
    </location>
    <ligand>
        <name>Mg(2+)</name>
        <dbReference type="ChEBI" id="CHEBI:18420"/>
        <label>3</label>
    </ligand>
</feature>
<evidence type="ECO:0000256" key="2">
    <source>
        <dbReference type="HAMAP-Rule" id="MF_02128"/>
    </source>
</evidence>
<evidence type="ECO:0000256" key="1">
    <source>
        <dbReference type="ARBA" id="ARBA00022977"/>
    </source>
</evidence>
<dbReference type="Gene3D" id="3.30.1330.10">
    <property type="entry name" value="PurM-like, N-terminal domain"/>
    <property type="match status" value="1"/>
</dbReference>
<comment type="similarity">
    <text evidence="2">Belongs to the thiamine-monophosphate kinase family.</text>
</comment>
<feature type="binding site" evidence="2">
    <location>
        <position position="219"/>
    </location>
    <ligand>
        <name>ATP</name>
        <dbReference type="ChEBI" id="CHEBI:30616"/>
    </ligand>
</feature>
<dbReference type="InterPro" id="IPR016188">
    <property type="entry name" value="PurM-like_N"/>
</dbReference>
<dbReference type="InterPro" id="IPR036676">
    <property type="entry name" value="PurM-like_C_sf"/>
</dbReference>
<dbReference type="CDD" id="cd02194">
    <property type="entry name" value="ThiL"/>
    <property type="match status" value="1"/>
</dbReference>
<comment type="function">
    <text evidence="2">Catalyzes the ATP-dependent phosphorylation of thiamine-monophosphate (TMP) to form thiamine-pyrophosphate (TPP), the active form of vitamin B1.</text>
</comment>
<comment type="caution">
    <text evidence="5">The sequence shown here is derived from an EMBL/GenBank/DDBJ whole genome shotgun (WGS) entry which is preliminary data.</text>
</comment>
<feature type="binding site" evidence="2">
    <location>
        <position position="269"/>
    </location>
    <ligand>
        <name>substrate</name>
    </ligand>
</feature>
<feature type="binding site" evidence="2">
    <location>
        <position position="44"/>
    </location>
    <ligand>
        <name>Mg(2+)</name>
        <dbReference type="ChEBI" id="CHEBI:18420"/>
        <label>1</label>
    </ligand>
</feature>
<feature type="domain" description="PurM-like C-terminal" evidence="4">
    <location>
        <begin position="151"/>
        <end position="312"/>
    </location>
</feature>
<organism evidence="5 6">
    <name type="scientific">Marinibaculum pumilum</name>
    <dbReference type="NCBI Taxonomy" id="1766165"/>
    <lineage>
        <taxon>Bacteria</taxon>
        <taxon>Pseudomonadati</taxon>
        <taxon>Pseudomonadota</taxon>
        <taxon>Alphaproteobacteria</taxon>
        <taxon>Rhodospirillales</taxon>
        <taxon>Rhodospirillaceae</taxon>
        <taxon>Marinibaculum</taxon>
    </lineage>
</organism>
<dbReference type="InterPro" id="IPR006283">
    <property type="entry name" value="ThiL-like"/>
</dbReference>
<keyword evidence="2" id="KW-0067">ATP-binding</keyword>
<feature type="binding site" evidence="2">
    <location>
        <position position="43"/>
    </location>
    <ligand>
        <name>Mg(2+)</name>
        <dbReference type="ChEBI" id="CHEBI:18420"/>
        <label>1</label>
    </ligand>
</feature>
<dbReference type="InterPro" id="IPR010918">
    <property type="entry name" value="PurM-like_C_dom"/>
</dbReference>
<protein>
    <recommendedName>
        <fullName evidence="2">Thiamine-monophosphate kinase</fullName>
        <shortName evidence="2">TMP kinase</shortName>
        <shortName evidence="2">Thiamine-phosphate kinase</shortName>
        <ecNumber evidence="2">2.7.4.16</ecNumber>
    </recommendedName>
</protein>
<keyword evidence="2" id="KW-0460">Magnesium</keyword>
<feature type="binding site" evidence="2">
    <location>
        <position position="51"/>
    </location>
    <ligand>
        <name>substrate</name>
    </ligand>
</feature>
<keyword evidence="6" id="KW-1185">Reference proteome</keyword>
<evidence type="ECO:0000259" key="3">
    <source>
        <dbReference type="Pfam" id="PF00586"/>
    </source>
</evidence>
<reference evidence="6" key="1">
    <citation type="journal article" date="2019" name="Int. J. Syst. Evol. Microbiol.">
        <title>The Global Catalogue of Microorganisms (GCM) 10K type strain sequencing project: providing services to taxonomists for standard genome sequencing and annotation.</title>
        <authorList>
            <consortium name="The Broad Institute Genomics Platform"/>
            <consortium name="The Broad Institute Genome Sequencing Center for Infectious Disease"/>
            <person name="Wu L."/>
            <person name="Ma J."/>
        </authorList>
    </citation>
    <scope>NUCLEOTIDE SEQUENCE [LARGE SCALE GENOMIC DNA]</scope>
    <source>
        <strain evidence="6">KCTC 42964</strain>
    </source>
</reference>
<feature type="binding site" evidence="2">
    <location>
        <position position="42"/>
    </location>
    <ligand>
        <name>Mg(2+)</name>
        <dbReference type="ChEBI" id="CHEBI:18420"/>
        <label>4</label>
    </ligand>
</feature>
<comment type="catalytic activity">
    <reaction evidence="2">
        <text>thiamine phosphate + ATP = thiamine diphosphate + ADP</text>
        <dbReference type="Rhea" id="RHEA:15913"/>
        <dbReference type="ChEBI" id="CHEBI:30616"/>
        <dbReference type="ChEBI" id="CHEBI:37575"/>
        <dbReference type="ChEBI" id="CHEBI:58937"/>
        <dbReference type="ChEBI" id="CHEBI:456216"/>
        <dbReference type="EC" id="2.7.4.16"/>
    </reaction>
</comment>
<feature type="binding site" evidence="2">
    <location>
        <position position="120"/>
    </location>
    <ligand>
        <name>Mg(2+)</name>
        <dbReference type="ChEBI" id="CHEBI:18420"/>
        <label>1</label>
    </ligand>
</feature>
<dbReference type="GO" id="GO:0009030">
    <property type="term" value="F:thiamine-phosphate kinase activity"/>
    <property type="evidence" value="ECO:0007669"/>
    <property type="project" value="UniProtKB-EC"/>
</dbReference>
<evidence type="ECO:0000259" key="4">
    <source>
        <dbReference type="Pfam" id="PF02769"/>
    </source>
</evidence>
<evidence type="ECO:0000313" key="6">
    <source>
        <dbReference type="Proteomes" id="UP001595528"/>
    </source>
</evidence>
<accession>A0ABV7KU37</accession>
<name>A0ABV7KU37_9PROT</name>
<feature type="binding site" evidence="2">
    <location>
        <position position="72"/>
    </location>
    <ligand>
        <name>Mg(2+)</name>
        <dbReference type="ChEBI" id="CHEBI:18420"/>
        <label>2</label>
    </ligand>
</feature>
<dbReference type="Gene3D" id="3.90.650.10">
    <property type="entry name" value="PurM-like C-terminal domain"/>
    <property type="match status" value="1"/>
</dbReference>
<keyword evidence="2 5" id="KW-0418">Kinase</keyword>
<feature type="binding site" evidence="2">
    <location>
        <position position="146"/>
    </location>
    <ligand>
        <name>ATP</name>
        <dbReference type="ChEBI" id="CHEBI:30616"/>
    </ligand>
</feature>
<feature type="binding site" evidence="2">
    <location>
        <position position="72"/>
    </location>
    <ligand>
        <name>Mg(2+)</name>
        <dbReference type="ChEBI" id="CHEBI:18420"/>
        <label>4</label>
    </ligand>
</feature>
<dbReference type="RefSeq" id="WP_379897538.1">
    <property type="nucleotide sequence ID" value="NZ_JBHRTR010000005.1"/>
</dbReference>
<dbReference type="Proteomes" id="UP001595528">
    <property type="component" value="Unassembled WGS sequence"/>
</dbReference>
<dbReference type="PANTHER" id="PTHR30270">
    <property type="entry name" value="THIAMINE-MONOPHOSPHATE KINASE"/>
    <property type="match status" value="1"/>
</dbReference>
<keyword evidence="1 2" id="KW-0784">Thiamine biosynthesis</keyword>
<gene>
    <name evidence="2 5" type="primary">thiL</name>
    <name evidence="5" type="ORF">ACFOGJ_01080</name>
</gene>
<evidence type="ECO:0000313" key="5">
    <source>
        <dbReference type="EMBL" id="MFC3225804.1"/>
    </source>
</evidence>
<dbReference type="PANTHER" id="PTHR30270:SF0">
    <property type="entry name" value="THIAMINE-MONOPHOSPHATE KINASE"/>
    <property type="match status" value="1"/>
</dbReference>
<dbReference type="EMBL" id="JBHRTR010000005">
    <property type="protein sequence ID" value="MFC3225804.1"/>
    <property type="molecule type" value="Genomic_DNA"/>
</dbReference>
<dbReference type="HAMAP" id="MF_02128">
    <property type="entry name" value="TMP_kinase"/>
    <property type="match status" value="1"/>
</dbReference>
<keyword evidence="2" id="KW-0479">Metal-binding</keyword>
<dbReference type="Pfam" id="PF02769">
    <property type="entry name" value="AIRS_C"/>
    <property type="match status" value="1"/>
</dbReference>
<keyword evidence="2" id="KW-0547">Nucleotide-binding</keyword>
<dbReference type="Pfam" id="PF00586">
    <property type="entry name" value="AIRS"/>
    <property type="match status" value="1"/>
</dbReference>
<dbReference type="NCBIfam" id="TIGR01379">
    <property type="entry name" value="thiL"/>
    <property type="match status" value="1"/>
</dbReference>
<feature type="binding site" evidence="2">
    <location>
        <position position="27"/>
    </location>
    <ligand>
        <name>Mg(2+)</name>
        <dbReference type="ChEBI" id="CHEBI:18420"/>
        <label>4</label>
    </ligand>
</feature>
<comment type="caution">
    <text evidence="2">Lacks conserved residue(s) required for the propagation of feature annotation.</text>
</comment>
<feature type="binding site" evidence="2">
    <location>
        <position position="327"/>
    </location>
    <ligand>
        <name>substrate</name>
    </ligand>
</feature>
<dbReference type="InterPro" id="IPR036921">
    <property type="entry name" value="PurM-like_N_sf"/>
</dbReference>
<feature type="binding site" evidence="2">
    <location>
        <position position="44"/>
    </location>
    <ligand>
        <name>Mg(2+)</name>
        <dbReference type="ChEBI" id="CHEBI:18420"/>
        <label>2</label>
    </ligand>
</feature>
<dbReference type="SUPFAM" id="SSF56042">
    <property type="entry name" value="PurM C-terminal domain-like"/>
    <property type="match status" value="1"/>
</dbReference>
<dbReference type="PIRSF" id="PIRSF005303">
    <property type="entry name" value="Thiam_monoph_kin"/>
    <property type="match status" value="1"/>
</dbReference>
<dbReference type="SUPFAM" id="SSF55326">
    <property type="entry name" value="PurM N-terminal domain-like"/>
    <property type="match status" value="1"/>
</dbReference>
<comment type="miscellaneous">
    <text evidence="2">Reaction mechanism of ThiL seems to utilize a direct, inline transfer of the gamma-phosphate of ATP to TMP rather than a phosphorylated enzyme intermediate.</text>
</comment>
<feature type="binding site" evidence="2">
    <location>
        <begin position="119"/>
        <end position="120"/>
    </location>
    <ligand>
        <name>ATP</name>
        <dbReference type="ChEBI" id="CHEBI:30616"/>
    </ligand>
</feature>
<proteinExistence type="inferred from homology"/>
<feature type="binding site" evidence="2">
    <location>
        <position position="72"/>
    </location>
    <ligand>
        <name>Mg(2+)</name>
        <dbReference type="ChEBI" id="CHEBI:18420"/>
        <label>3</label>
    </ligand>
</feature>
<feature type="binding site" evidence="2">
    <location>
        <position position="220"/>
    </location>
    <ligand>
        <name>Mg(2+)</name>
        <dbReference type="ChEBI" id="CHEBI:18420"/>
        <label>5</label>
    </ligand>
</feature>
<feature type="domain" description="PurM-like N-terminal" evidence="3">
    <location>
        <begin position="26"/>
        <end position="138"/>
    </location>
</feature>